<evidence type="ECO:0000313" key="2">
    <source>
        <dbReference type="EMBL" id="MED4403751.1"/>
    </source>
</evidence>
<reference evidence="2 3" key="1">
    <citation type="submission" date="2023-03" db="EMBL/GenBank/DDBJ databases">
        <title>Bacillus Genome Sequencing.</title>
        <authorList>
            <person name="Dunlap C."/>
        </authorList>
    </citation>
    <scope>NUCLEOTIDE SEQUENCE [LARGE SCALE GENOMIC DNA]</scope>
    <source>
        <strain evidence="2 3">NRS-1717</strain>
    </source>
</reference>
<keyword evidence="1" id="KW-1133">Transmembrane helix</keyword>
<sequence>MIILHELKKALVSPVILSLIGIFITFNLFIIYSYSYVKEELGILTKLVDQFGYELNEETMHDFNLFYNKQLKKLNEIAPATYGSAAEFFNKNKTIDEEHFSKKELTFFHDVLITENYYFVSLDIDGLYRNIDLMGEAEYQVNKYHMSGTATETVRKEFTKLSNRLEKIIENGEHKTLFFDGKIYRMHSFLFESIFLLIIFEILILVVLMTSFIQTCEFENKTYQLTYSTKRGRKLAFDKLMASFMAGVLVTTIIAGITLISYFSVYNYSGLWNVPISSYFNAEKQVYISWWEISFIKYLLFGIALVYICQLFFTAITFIIATFIRNSYFVFIMFGILFGCGLLLPSIASLDSNLIFISMMTPFTLIMNPNIWFIGGNAFYGQYYEINTIVIWTILLFVLCICTTKIFRKQDIH</sequence>
<dbReference type="RefSeq" id="WP_328015853.1">
    <property type="nucleotide sequence ID" value="NZ_JARTFS010000018.1"/>
</dbReference>
<feature type="transmembrane region" description="Helical" evidence="1">
    <location>
        <begin position="240"/>
        <end position="263"/>
    </location>
</feature>
<dbReference type="EMBL" id="JARTFS010000018">
    <property type="protein sequence ID" value="MED4403751.1"/>
    <property type="molecule type" value="Genomic_DNA"/>
</dbReference>
<feature type="transmembrane region" description="Helical" evidence="1">
    <location>
        <begin position="298"/>
        <end position="321"/>
    </location>
</feature>
<dbReference type="Proteomes" id="UP001342826">
    <property type="component" value="Unassembled WGS sequence"/>
</dbReference>
<accession>A0ABU6P6F3</accession>
<evidence type="ECO:0000313" key="3">
    <source>
        <dbReference type="Proteomes" id="UP001342826"/>
    </source>
</evidence>
<evidence type="ECO:0000256" key="1">
    <source>
        <dbReference type="SAM" id="Phobius"/>
    </source>
</evidence>
<keyword evidence="1" id="KW-0812">Transmembrane</keyword>
<organism evidence="2 3">
    <name type="scientific">Metabacillus fastidiosus</name>
    <dbReference type="NCBI Taxonomy" id="1458"/>
    <lineage>
        <taxon>Bacteria</taxon>
        <taxon>Bacillati</taxon>
        <taxon>Bacillota</taxon>
        <taxon>Bacilli</taxon>
        <taxon>Bacillales</taxon>
        <taxon>Bacillaceae</taxon>
        <taxon>Metabacillus</taxon>
    </lineage>
</organism>
<name>A0ABU6P6F3_9BACI</name>
<feature type="transmembrane region" description="Helical" evidence="1">
    <location>
        <begin position="328"/>
        <end position="348"/>
    </location>
</feature>
<feature type="transmembrane region" description="Helical" evidence="1">
    <location>
        <begin position="386"/>
        <end position="407"/>
    </location>
</feature>
<keyword evidence="3" id="KW-1185">Reference proteome</keyword>
<protein>
    <recommendedName>
        <fullName evidence="4">ABC transporter permease</fullName>
    </recommendedName>
</protein>
<gene>
    <name evidence="2" type="ORF">P9271_20790</name>
</gene>
<proteinExistence type="predicted"/>
<feature type="transmembrane region" description="Helical" evidence="1">
    <location>
        <begin position="354"/>
        <end position="374"/>
    </location>
</feature>
<feature type="transmembrane region" description="Helical" evidence="1">
    <location>
        <begin position="12"/>
        <end position="34"/>
    </location>
</feature>
<comment type="caution">
    <text evidence="2">The sequence shown here is derived from an EMBL/GenBank/DDBJ whole genome shotgun (WGS) entry which is preliminary data.</text>
</comment>
<keyword evidence="1" id="KW-0472">Membrane</keyword>
<feature type="transmembrane region" description="Helical" evidence="1">
    <location>
        <begin position="194"/>
        <end position="213"/>
    </location>
</feature>
<evidence type="ECO:0008006" key="4">
    <source>
        <dbReference type="Google" id="ProtNLM"/>
    </source>
</evidence>